<dbReference type="OrthoDB" id="7108654at2759"/>
<dbReference type="AlphaFoldDB" id="A0A9W8G1T9"/>
<evidence type="ECO:0000256" key="3">
    <source>
        <dbReference type="SAM" id="SignalP"/>
    </source>
</evidence>
<dbReference type="Proteomes" id="UP001151518">
    <property type="component" value="Unassembled WGS sequence"/>
</dbReference>
<evidence type="ECO:0000256" key="2">
    <source>
        <dbReference type="SAM" id="MobiDB-lite"/>
    </source>
</evidence>
<proteinExistence type="inferred from homology"/>
<comment type="caution">
    <text evidence="4">The sequence shown here is derived from an EMBL/GenBank/DDBJ whole genome shotgun (WGS) entry which is preliminary data.</text>
</comment>
<dbReference type="InterPro" id="IPR037175">
    <property type="entry name" value="KFase_sf"/>
</dbReference>
<feature type="signal peptide" evidence="3">
    <location>
        <begin position="1"/>
        <end position="19"/>
    </location>
</feature>
<dbReference type="PANTHER" id="PTHR43564">
    <property type="entry name" value="KYNURENINE FORMAMIDASE-LIKE PROTEIN"/>
    <property type="match status" value="1"/>
</dbReference>
<keyword evidence="3" id="KW-0732">Signal</keyword>
<evidence type="ECO:0000313" key="4">
    <source>
        <dbReference type="EMBL" id="KAJ2670808.1"/>
    </source>
</evidence>
<organism evidence="4 5">
    <name type="scientific">Coemansia spiralis</name>
    <dbReference type="NCBI Taxonomy" id="417178"/>
    <lineage>
        <taxon>Eukaryota</taxon>
        <taxon>Fungi</taxon>
        <taxon>Fungi incertae sedis</taxon>
        <taxon>Zoopagomycota</taxon>
        <taxon>Kickxellomycotina</taxon>
        <taxon>Kickxellomycetes</taxon>
        <taxon>Kickxellales</taxon>
        <taxon>Kickxellaceae</taxon>
        <taxon>Coemansia</taxon>
    </lineage>
</organism>
<evidence type="ECO:0000256" key="1">
    <source>
        <dbReference type="ARBA" id="ARBA00007865"/>
    </source>
</evidence>
<dbReference type="Pfam" id="PF04199">
    <property type="entry name" value="Cyclase"/>
    <property type="match status" value="1"/>
</dbReference>
<feature type="chain" id="PRO_5040985736" evidence="3">
    <location>
        <begin position="20"/>
        <end position="377"/>
    </location>
</feature>
<protein>
    <submittedName>
        <fullName evidence="4">Uncharacterized protein</fullName>
    </submittedName>
</protein>
<sequence length="377" mass="41888">MRVIFSSAVLGTLALALLADSTPTVPVHHYYVSSGRSLRFTKPLQIHMPEHGSQNQARRDSDTDSQSFVSEEPWPSRIIRPGGTSIQAASSSSDGQYLWDTYDSVLSKMRYIDLTHTITPDIPIWRGFGNITFSQAVSKLTEQPFEYAKDKFVATAYKLTTDQMGTQLDAPAHFNPYYAASDEMPATFALRKLVVIDMSAQVLKNSSYALSVADVLDWEKQHGRIPAMSVVFVRSDWSKAWPYVNTDVFPQVSLEAVQFLHLKRNILFHGHEPLDADMTPNFDAEAWALRNGYAQAEGVTNLHLVPPTGCLLSTGFPKFAGGVGNYVRYVAVCPSEWKHGVVPGATPEAPLPKFVNPLVWNEEKGRRVRALSQKAIV</sequence>
<dbReference type="EMBL" id="JANBTW010000116">
    <property type="protein sequence ID" value="KAJ2670808.1"/>
    <property type="molecule type" value="Genomic_DNA"/>
</dbReference>
<feature type="region of interest" description="Disordered" evidence="2">
    <location>
        <begin position="49"/>
        <end position="85"/>
    </location>
</feature>
<name>A0A9W8G1T9_9FUNG</name>
<dbReference type="GO" id="GO:0004061">
    <property type="term" value="F:arylformamidase activity"/>
    <property type="evidence" value="ECO:0007669"/>
    <property type="project" value="InterPro"/>
</dbReference>
<reference evidence="4" key="1">
    <citation type="submission" date="2022-07" db="EMBL/GenBank/DDBJ databases">
        <title>Phylogenomic reconstructions and comparative analyses of Kickxellomycotina fungi.</title>
        <authorList>
            <person name="Reynolds N.K."/>
            <person name="Stajich J.E."/>
            <person name="Barry K."/>
            <person name="Grigoriev I.V."/>
            <person name="Crous P."/>
            <person name="Smith M.E."/>
        </authorList>
    </citation>
    <scope>NUCLEOTIDE SEQUENCE</scope>
    <source>
        <strain evidence="4">NRRL 3115</strain>
    </source>
</reference>
<comment type="similarity">
    <text evidence="1">Belongs to the Cyclase 1 superfamily.</text>
</comment>
<gene>
    <name evidence="4" type="ORF">GGI25_005727</name>
</gene>
<dbReference type="InterPro" id="IPR007325">
    <property type="entry name" value="KFase/CYL"/>
</dbReference>
<dbReference type="SUPFAM" id="SSF102198">
    <property type="entry name" value="Putative cyclase"/>
    <property type="match status" value="1"/>
</dbReference>
<evidence type="ECO:0000313" key="5">
    <source>
        <dbReference type="Proteomes" id="UP001151518"/>
    </source>
</evidence>
<accession>A0A9W8G1T9</accession>
<dbReference type="Gene3D" id="3.50.30.50">
    <property type="entry name" value="Putative cyclase"/>
    <property type="match status" value="1"/>
</dbReference>
<dbReference type="GO" id="GO:0019441">
    <property type="term" value="P:L-tryptophan catabolic process to kynurenine"/>
    <property type="evidence" value="ECO:0007669"/>
    <property type="project" value="InterPro"/>
</dbReference>
<dbReference type="PANTHER" id="PTHR43564:SF2">
    <property type="entry name" value="BLR6059 PROTEIN"/>
    <property type="match status" value="1"/>
</dbReference>